<reference evidence="2 3" key="1">
    <citation type="submission" date="2019-05" db="EMBL/GenBank/DDBJ databases">
        <title>The compact genome of Giardia muris reveals important steps in the evolution of intestinal protozoan parasites.</title>
        <authorList>
            <person name="Xu F."/>
            <person name="Jimenez-Gonzalez A."/>
            <person name="Einarsson E."/>
            <person name="Astvaldsson A."/>
            <person name="Peirasmaki D."/>
            <person name="Eckmann L."/>
            <person name="Andersson J.O."/>
            <person name="Svard S.G."/>
            <person name="Jerlstrom-Hultqvist J."/>
        </authorList>
    </citation>
    <scope>NUCLEOTIDE SEQUENCE [LARGE SCALE GENOMIC DNA]</scope>
    <source>
        <strain evidence="2 3">Roberts-Thomson</strain>
    </source>
</reference>
<evidence type="ECO:0000313" key="3">
    <source>
        <dbReference type="Proteomes" id="UP000315496"/>
    </source>
</evidence>
<sequence length="668" mass="75802">MDLTPEFDAKELQQLAQLESILPEDPVEQIVTLKRVILTLKQRLARENADLIEARERLCQRWADYPSAVSDGSIDALHPDRQTDRELLEEIGQELQSTIGHVTALQTSYENLEERLKQMRGRQERLKEQNTVQKRDLVELVTIRAQVETEHQRVEALEQERAELLEKNATLVSDGVELANRLNALKDEFTQKINALRTENEALIKEGEMLQKARAALETECSELRANLKKVLELPAPPPPEFQAELARKTSEAEYLKEALKAAEERNQRDTEEHKKRLQQARTDHAEELERLRKRHSDELARHTEEAKREAEVRLRDEQLAFKEELSNMRGELSRLQQQAEGYQERIRESEKLLEEERALYDELKTESTKKYTSLLSEKHQLELENAELSARASRRSSTTIPEPSISGTPIPAPEPEPDMETIEARVTYGKPEHGIPPRSTTITQPSIRSETATPREQQPTQRRESPKEKGGSIDTAKPMMKPEIAERPLTNPQLGLTLSSLLKPGERVTLFWSEALLDMALSIDDVIIRGSLSSNPSCTEIFMVVEFWHFQPIVSRAYLLDEGSLELTATGLTATCSAPFVLYLLSQCMQIQFYIIIEQGTPRSIGSIEVPLRPLTEGGALTENLVLTTSTGAELGFTFQLRITSPLEELTRMVRKFLACSALVSAL</sequence>
<feature type="compositionally biased region" description="Basic and acidic residues" evidence="1">
    <location>
        <begin position="462"/>
        <end position="472"/>
    </location>
</feature>
<proteinExistence type="predicted"/>
<dbReference type="EMBL" id="VDLU01000001">
    <property type="protein sequence ID" value="TNJ29544.1"/>
    <property type="molecule type" value="Genomic_DNA"/>
</dbReference>
<feature type="region of interest" description="Disordered" evidence="1">
    <location>
        <begin position="263"/>
        <end position="287"/>
    </location>
</feature>
<dbReference type="OrthoDB" id="10304357at2759"/>
<feature type="region of interest" description="Disordered" evidence="1">
    <location>
        <begin position="387"/>
        <end position="478"/>
    </location>
</feature>
<protein>
    <submittedName>
        <fullName evidence="2">Coiled-coil protein</fullName>
    </submittedName>
</protein>
<organism evidence="2 3">
    <name type="scientific">Giardia muris</name>
    <dbReference type="NCBI Taxonomy" id="5742"/>
    <lineage>
        <taxon>Eukaryota</taxon>
        <taxon>Metamonada</taxon>
        <taxon>Diplomonadida</taxon>
        <taxon>Hexamitidae</taxon>
        <taxon>Giardiinae</taxon>
        <taxon>Giardia</taxon>
    </lineage>
</organism>
<dbReference type="AlphaFoldDB" id="A0A4Z1SUP3"/>
<gene>
    <name evidence="2" type="ORF">GMRT_11662</name>
</gene>
<feature type="compositionally biased region" description="Polar residues" evidence="1">
    <location>
        <begin position="439"/>
        <end position="461"/>
    </location>
</feature>
<evidence type="ECO:0000256" key="1">
    <source>
        <dbReference type="SAM" id="MobiDB-lite"/>
    </source>
</evidence>
<accession>A0A4Z1SUP3</accession>
<evidence type="ECO:0000313" key="2">
    <source>
        <dbReference type="EMBL" id="TNJ29544.1"/>
    </source>
</evidence>
<feature type="compositionally biased region" description="Basic and acidic residues" evidence="1">
    <location>
        <begin position="263"/>
        <end position="275"/>
    </location>
</feature>
<keyword evidence="3" id="KW-1185">Reference proteome</keyword>
<name>A0A4Z1SUP3_GIAMU</name>
<dbReference type="Proteomes" id="UP000315496">
    <property type="component" value="Chromosome 1"/>
</dbReference>
<comment type="caution">
    <text evidence="2">The sequence shown here is derived from an EMBL/GenBank/DDBJ whole genome shotgun (WGS) entry which is preliminary data.</text>
</comment>
<dbReference type="VEuPathDB" id="GiardiaDB:GMRT_11662"/>
<dbReference type="Gene3D" id="1.10.287.1490">
    <property type="match status" value="1"/>
</dbReference>
<feature type="compositionally biased region" description="Polar residues" evidence="1">
    <location>
        <begin position="399"/>
        <end position="408"/>
    </location>
</feature>